<evidence type="ECO:0000313" key="8">
    <source>
        <dbReference type="EMBL" id="MBB3954256.1"/>
    </source>
</evidence>
<evidence type="ECO:0000256" key="5">
    <source>
        <dbReference type="ARBA" id="ARBA00023136"/>
    </source>
</evidence>
<keyword evidence="9" id="KW-1185">Reference proteome</keyword>
<feature type="transmembrane region" description="Helical" evidence="6">
    <location>
        <begin position="307"/>
        <end position="329"/>
    </location>
</feature>
<keyword evidence="3 6" id="KW-0812">Transmembrane</keyword>
<dbReference type="CDD" id="cd17319">
    <property type="entry name" value="MFS_ExuT_GudP_like"/>
    <property type="match status" value="1"/>
</dbReference>
<feature type="transmembrane region" description="Helical" evidence="6">
    <location>
        <begin position="106"/>
        <end position="126"/>
    </location>
</feature>
<dbReference type="AlphaFoldDB" id="A0A7W6CCY9"/>
<evidence type="ECO:0000256" key="6">
    <source>
        <dbReference type="SAM" id="Phobius"/>
    </source>
</evidence>
<evidence type="ECO:0000256" key="4">
    <source>
        <dbReference type="ARBA" id="ARBA00022989"/>
    </source>
</evidence>
<dbReference type="PIRSF" id="PIRSF002808">
    <property type="entry name" value="Hexose_phosphate_transp"/>
    <property type="match status" value="1"/>
</dbReference>
<gene>
    <name evidence="8" type="ORF">GGR38_001183</name>
</gene>
<dbReference type="InterPro" id="IPR050382">
    <property type="entry name" value="MFS_Na/Anion_cotransporter"/>
</dbReference>
<dbReference type="InterPro" id="IPR000849">
    <property type="entry name" value="Sugar_P_transporter"/>
</dbReference>
<dbReference type="InterPro" id="IPR036259">
    <property type="entry name" value="MFS_trans_sf"/>
</dbReference>
<accession>A0A7W6CCY9</accession>
<organism evidence="8 9">
    <name type="scientific">Novosphingobium sediminicola</name>
    <dbReference type="NCBI Taxonomy" id="563162"/>
    <lineage>
        <taxon>Bacteria</taxon>
        <taxon>Pseudomonadati</taxon>
        <taxon>Pseudomonadota</taxon>
        <taxon>Alphaproteobacteria</taxon>
        <taxon>Sphingomonadales</taxon>
        <taxon>Sphingomonadaceae</taxon>
        <taxon>Novosphingobium</taxon>
    </lineage>
</organism>
<feature type="transmembrane region" description="Helical" evidence="6">
    <location>
        <begin position="82"/>
        <end position="100"/>
    </location>
</feature>
<evidence type="ECO:0000256" key="3">
    <source>
        <dbReference type="ARBA" id="ARBA00022692"/>
    </source>
</evidence>
<evidence type="ECO:0000313" key="9">
    <source>
        <dbReference type="Proteomes" id="UP000548867"/>
    </source>
</evidence>
<feature type="transmembrane region" description="Helical" evidence="6">
    <location>
        <begin position="175"/>
        <end position="193"/>
    </location>
</feature>
<dbReference type="GO" id="GO:0005886">
    <property type="term" value="C:plasma membrane"/>
    <property type="evidence" value="ECO:0007669"/>
    <property type="project" value="UniProtKB-SubCell"/>
</dbReference>
<evidence type="ECO:0000256" key="1">
    <source>
        <dbReference type="ARBA" id="ARBA00004651"/>
    </source>
</evidence>
<dbReference type="RefSeq" id="WP_183623595.1">
    <property type="nucleotide sequence ID" value="NZ_JACIDX010000003.1"/>
</dbReference>
<feature type="transmembrane region" description="Helical" evidence="6">
    <location>
        <begin position="147"/>
        <end position="169"/>
    </location>
</feature>
<dbReference type="EMBL" id="JACIDX010000003">
    <property type="protein sequence ID" value="MBB3954256.1"/>
    <property type="molecule type" value="Genomic_DNA"/>
</dbReference>
<evidence type="ECO:0000256" key="2">
    <source>
        <dbReference type="ARBA" id="ARBA00022475"/>
    </source>
</evidence>
<keyword evidence="2" id="KW-1003">Cell membrane</keyword>
<feature type="transmembrane region" description="Helical" evidence="6">
    <location>
        <begin position="49"/>
        <end position="70"/>
    </location>
</feature>
<dbReference type="InterPro" id="IPR020846">
    <property type="entry name" value="MFS_dom"/>
</dbReference>
<feature type="domain" description="Major facilitator superfamily (MFS) profile" evidence="7">
    <location>
        <begin position="16"/>
        <end position="422"/>
    </location>
</feature>
<dbReference type="PANTHER" id="PTHR11662:SF399">
    <property type="entry name" value="FI19708P1-RELATED"/>
    <property type="match status" value="1"/>
</dbReference>
<name>A0A7W6CCY9_9SPHN</name>
<dbReference type="InterPro" id="IPR011701">
    <property type="entry name" value="MFS"/>
</dbReference>
<feature type="transmembrane region" description="Helical" evidence="6">
    <location>
        <begin position="12"/>
        <end position="29"/>
    </location>
</feature>
<dbReference type="PROSITE" id="PS50850">
    <property type="entry name" value="MFS"/>
    <property type="match status" value="1"/>
</dbReference>
<feature type="transmembrane region" description="Helical" evidence="6">
    <location>
        <begin position="335"/>
        <end position="356"/>
    </location>
</feature>
<keyword evidence="4 6" id="KW-1133">Transmembrane helix</keyword>
<sequence length="434" mass="45546">MILPVPHSVTRVRWRVVFALFAIAAVSFLDRNNISIAATAIQQDFGLSNLQLGAVFSAFVAGYALAQPLAGRVADLFGPTRVIALGIVWWSALTAATALVPGGYAWSMGVLMAVRFLLGLGEAVIFPASNRMVGNWIPASERGLANGIIFAGVGVGAGIAPPLITAILIHADWKSAFYVSAAIGVAMMAFWLMTVRDRPEQMAGVSPGELRLIREGATARAEVAPMGWGAILGNRTLALLALSYFTYGYVAYIFFTWFFKYLSGVRGLDLKSSGIYGMLPFLAMAIASPLGGFLADRLTAAKGARVGRCYTASAALAVAAIFVALATQVADARLATLFLAGGAGALYMSQSAFWTISANLGGRSAGSVSGVMNMANQIGGVVTASLTPWLADSFGWTASFVFAACLSLLGALAWLFINPNDQLDTSLLQDQTDA</sequence>
<feature type="transmembrane region" description="Helical" evidence="6">
    <location>
        <begin position="236"/>
        <end position="255"/>
    </location>
</feature>
<comment type="caution">
    <text evidence="8">The sequence shown here is derived from an EMBL/GenBank/DDBJ whole genome shotgun (WGS) entry which is preliminary data.</text>
</comment>
<feature type="transmembrane region" description="Helical" evidence="6">
    <location>
        <begin position="396"/>
        <end position="417"/>
    </location>
</feature>
<proteinExistence type="predicted"/>
<reference evidence="8 9" key="1">
    <citation type="submission" date="2020-08" db="EMBL/GenBank/DDBJ databases">
        <title>Genomic Encyclopedia of Type Strains, Phase IV (KMG-IV): sequencing the most valuable type-strain genomes for metagenomic binning, comparative biology and taxonomic classification.</title>
        <authorList>
            <person name="Goeker M."/>
        </authorList>
    </citation>
    <scope>NUCLEOTIDE SEQUENCE [LARGE SCALE GENOMIC DNA]</scope>
    <source>
        <strain evidence="8 9">DSM 27057</strain>
    </source>
</reference>
<dbReference type="SUPFAM" id="SSF103473">
    <property type="entry name" value="MFS general substrate transporter"/>
    <property type="match status" value="1"/>
</dbReference>
<dbReference type="GO" id="GO:0022857">
    <property type="term" value="F:transmembrane transporter activity"/>
    <property type="evidence" value="ECO:0007669"/>
    <property type="project" value="InterPro"/>
</dbReference>
<dbReference type="Gene3D" id="1.20.1250.20">
    <property type="entry name" value="MFS general substrate transporter like domains"/>
    <property type="match status" value="2"/>
</dbReference>
<feature type="transmembrane region" description="Helical" evidence="6">
    <location>
        <begin position="275"/>
        <end position="295"/>
    </location>
</feature>
<feature type="transmembrane region" description="Helical" evidence="6">
    <location>
        <begin position="368"/>
        <end position="390"/>
    </location>
</feature>
<evidence type="ECO:0000259" key="7">
    <source>
        <dbReference type="PROSITE" id="PS50850"/>
    </source>
</evidence>
<protein>
    <submittedName>
        <fullName evidence="8">ACS family glucarate transporter-like MFS transporter</fullName>
    </submittedName>
</protein>
<dbReference type="Pfam" id="PF07690">
    <property type="entry name" value="MFS_1"/>
    <property type="match status" value="1"/>
</dbReference>
<dbReference type="PANTHER" id="PTHR11662">
    <property type="entry name" value="SOLUTE CARRIER FAMILY 17"/>
    <property type="match status" value="1"/>
</dbReference>
<comment type="subcellular location">
    <subcellularLocation>
        <location evidence="1">Cell membrane</location>
        <topology evidence="1">Multi-pass membrane protein</topology>
    </subcellularLocation>
</comment>
<dbReference type="Proteomes" id="UP000548867">
    <property type="component" value="Unassembled WGS sequence"/>
</dbReference>
<keyword evidence="5 6" id="KW-0472">Membrane</keyword>